<comment type="caution">
    <text evidence="3">The sequence shown here is derived from an EMBL/GenBank/DDBJ whole genome shotgun (WGS) entry which is preliminary data.</text>
</comment>
<protein>
    <submittedName>
        <fullName evidence="3">Acyl-CoA dehydrogenase, C-terminal domain protein</fullName>
    </submittedName>
</protein>
<dbReference type="Gene3D" id="2.40.110.10">
    <property type="entry name" value="Butyryl-CoA Dehydrogenase, subunit A, domain 2"/>
    <property type="match status" value="1"/>
</dbReference>
<keyword evidence="1" id="KW-0560">Oxidoreductase</keyword>
<proteinExistence type="predicted"/>
<dbReference type="Pfam" id="PF08028">
    <property type="entry name" value="Acyl-CoA_dh_2"/>
    <property type="match status" value="1"/>
</dbReference>
<evidence type="ECO:0000259" key="2">
    <source>
        <dbReference type="Pfam" id="PF08028"/>
    </source>
</evidence>
<dbReference type="InterPro" id="IPR009100">
    <property type="entry name" value="AcylCoA_DH/oxidase_NM_dom_sf"/>
</dbReference>
<dbReference type="GO" id="GO:0033539">
    <property type="term" value="P:fatty acid beta-oxidation using acyl-CoA dehydrogenase"/>
    <property type="evidence" value="ECO:0007669"/>
    <property type="project" value="TreeGrafter"/>
</dbReference>
<dbReference type="PATRIC" id="fig|1038922.3.peg.3767"/>
<dbReference type="GO" id="GO:0003995">
    <property type="term" value="F:acyl-CoA dehydrogenase activity"/>
    <property type="evidence" value="ECO:0007669"/>
    <property type="project" value="TreeGrafter"/>
</dbReference>
<dbReference type="SUPFAM" id="SSF56645">
    <property type="entry name" value="Acyl-CoA dehydrogenase NM domain-like"/>
    <property type="match status" value="1"/>
</dbReference>
<dbReference type="PIRSF" id="PIRSF016578">
    <property type="entry name" value="HsaA"/>
    <property type="match status" value="1"/>
</dbReference>
<dbReference type="GO" id="GO:0005737">
    <property type="term" value="C:cytoplasm"/>
    <property type="evidence" value="ECO:0007669"/>
    <property type="project" value="TreeGrafter"/>
</dbReference>
<dbReference type="GO" id="GO:0050660">
    <property type="term" value="F:flavin adenine dinucleotide binding"/>
    <property type="evidence" value="ECO:0007669"/>
    <property type="project" value="InterPro"/>
</dbReference>
<name>J2EZ41_PSEFQ</name>
<dbReference type="Gene3D" id="1.20.140.10">
    <property type="entry name" value="Butyryl-CoA Dehydrogenase, subunit A, domain 3"/>
    <property type="match status" value="1"/>
</dbReference>
<dbReference type="EMBL" id="AGBM01000001">
    <property type="protein sequence ID" value="EJL01923.1"/>
    <property type="molecule type" value="Genomic_DNA"/>
</dbReference>
<evidence type="ECO:0000313" key="3">
    <source>
        <dbReference type="EMBL" id="EJL01923.1"/>
    </source>
</evidence>
<dbReference type="eggNOG" id="COG1960">
    <property type="taxonomic scope" value="Bacteria"/>
</dbReference>
<dbReference type="Gene3D" id="1.10.540.10">
    <property type="entry name" value="Acyl-CoA dehydrogenase/oxidase, N-terminal domain"/>
    <property type="match status" value="1"/>
</dbReference>
<evidence type="ECO:0000256" key="1">
    <source>
        <dbReference type="ARBA" id="ARBA00023002"/>
    </source>
</evidence>
<sequence length="393" mass="43332">MLENDRHSLDGAIRPTPVERVRQRLAGWQQRAADAEQNRTLSQATFDELFDDGLLELVSPRREPLDTPGWPVLMEASRLAARACASTAWMISLVGGHAAIAGRLSRACQHRLFANGRPQLFASASVGPHSRLLPDADGTRVNGTWRFSSGIEQATWLLLNAPVTDHDGTPGSERMLVVVSTRDVEILDTWDTCGMAATGSHDVLLRNVLVPAEQVFRLEDIFAHRTSELPGDYLYSVPIVPFITTSLLGPVLGCAEGAYASYIESLRQQKIPAPARERLAHSAAQLSAATALYTTLVSMLHESGQTRRSLSMDELLRLKRDRSYVARLCLQAIQRLVEHAGASSMTRDNTLHHQWRDLQAMVAHRDVHWDSAMLGYADFVLDAPACPHALITP</sequence>
<dbReference type="Proteomes" id="UP000007289">
    <property type="component" value="Chromosome"/>
</dbReference>
<dbReference type="SUPFAM" id="SSF47203">
    <property type="entry name" value="Acyl-CoA dehydrogenase C-terminal domain-like"/>
    <property type="match status" value="1"/>
</dbReference>
<dbReference type="InterPro" id="IPR050741">
    <property type="entry name" value="Acyl-CoA_dehydrogenase"/>
</dbReference>
<dbReference type="PANTHER" id="PTHR48083:SF19">
    <property type="entry name" value="FLAVIN-DEPENDENT MONOOXYGENASE, OXYGENASE SUBUNIT HSAA"/>
    <property type="match status" value="1"/>
</dbReference>
<dbReference type="InterPro" id="IPR046373">
    <property type="entry name" value="Acyl-CoA_Oxase/DH_mid-dom_sf"/>
</dbReference>
<dbReference type="InterPro" id="IPR037069">
    <property type="entry name" value="AcylCoA_DH/ox_N_sf"/>
</dbReference>
<feature type="domain" description="Acyl-CoA dehydrogenase C-terminal" evidence="2">
    <location>
        <begin position="250"/>
        <end position="366"/>
    </location>
</feature>
<organism evidence="3">
    <name type="scientific">Pseudomonas fluorescens (strain Q2-87)</name>
    <dbReference type="NCBI Taxonomy" id="1038922"/>
    <lineage>
        <taxon>Bacteria</taxon>
        <taxon>Pseudomonadati</taxon>
        <taxon>Pseudomonadota</taxon>
        <taxon>Gammaproteobacteria</taxon>
        <taxon>Pseudomonadales</taxon>
        <taxon>Pseudomonadaceae</taxon>
        <taxon>Pseudomonas</taxon>
    </lineage>
</organism>
<dbReference type="GO" id="GO:0016712">
    <property type="term" value="F:oxidoreductase activity, acting on paired donors, with incorporation or reduction of molecular oxygen, reduced flavin or flavoprotein as one donor, and incorporation of one atom of oxygen"/>
    <property type="evidence" value="ECO:0007669"/>
    <property type="project" value="TreeGrafter"/>
</dbReference>
<reference evidence="3" key="1">
    <citation type="journal article" date="2012" name="PLoS Genet.">
        <title>Comparative Genomics of Plant-Associated Pseudomonas spp.: Insights into Diversity and Inheritance of Traits Involved in Multitrophic Interactions.</title>
        <authorList>
            <person name="Loper J.E."/>
            <person name="Hassan K.A."/>
            <person name="Mavrodi D.V."/>
            <person name="Davis E.W.II."/>
            <person name="Lim C.K."/>
            <person name="Shaffer B.T."/>
            <person name="Elbourne L.D."/>
            <person name="Stockwell V.O."/>
            <person name="Hartney S.L."/>
            <person name="Breakwell K."/>
            <person name="Henkels M.D."/>
            <person name="Tetu S.G."/>
            <person name="Rangel L.I."/>
            <person name="Kidarsa T.A."/>
            <person name="Wilson N.L."/>
            <person name="van de Mortel J.E."/>
            <person name="Song C."/>
            <person name="Blumhagen R."/>
            <person name="Radune D."/>
            <person name="Hostetler J.B."/>
            <person name="Brinkac L.M."/>
            <person name="Durkin A.S."/>
            <person name="Kluepfel D.A."/>
            <person name="Wechter W.P."/>
            <person name="Anderson A.J."/>
            <person name="Kim Y.C."/>
            <person name="Pierson L.S.III."/>
            <person name="Pierson E.A."/>
            <person name="Lindow S.E."/>
            <person name="Kobayashi D.Y."/>
            <person name="Raaijmakers J.M."/>
            <person name="Weller D.M."/>
            <person name="Thomashow L.S."/>
            <person name="Allen A.E."/>
            <person name="Paulsen I.T."/>
        </authorList>
    </citation>
    <scope>NUCLEOTIDE SEQUENCE [LARGE SCALE GENOMIC DNA]</scope>
    <source>
        <strain evidence="3">Q2-87</strain>
    </source>
</reference>
<dbReference type="InterPro" id="IPR013107">
    <property type="entry name" value="Acyl-CoA_DH_C"/>
</dbReference>
<dbReference type="AlphaFoldDB" id="J2EZ41"/>
<dbReference type="HOGENOM" id="CLU_018204_2_0_6"/>
<dbReference type="InterPro" id="IPR036250">
    <property type="entry name" value="AcylCo_DH-like_C"/>
</dbReference>
<dbReference type="PANTHER" id="PTHR48083">
    <property type="entry name" value="MEDIUM-CHAIN SPECIFIC ACYL-COA DEHYDROGENASE, MITOCHONDRIAL-RELATED"/>
    <property type="match status" value="1"/>
</dbReference>
<dbReference type="RefSeq" id="WP_003179821.1">
    <property type="nucleotide sequence ID" value="NZ_CM001558.1"/>
</dbReference>
<accession>J2EZ41</accession>
<gene>
    <name evidence="3" type="ORF">PflQ2_1770</name>
</gene>